<proteinExistence type="predicted"/>
<dbReference type="PANTHER" id="PTHR35446">
    <property type="entry name" value="SI:CH211-175M2.5"/>
    <property type="match status" value="1"/>
</dbReference>
<dbReference type="Pfam" id="PF02627">
    <property type="entry name" value="CMD"/>
    <property type="match status" value="1"/>
</dbReference>
<dbReference type="PANTHER" id="PTHR35446:SF2">
    <property type="entry name" value="CARBOXYMUCONOLACTONE DECARBOXYLASE-LIKE DOMAIN-CONTAINING PROTEIN"/>
    <property type="match status" value="1"/>
</dbReference>
<feature type="domain" description="Carboxymuconolactone decarboxylase-like" evidence="1">
    <location>
        <begin position="14"/>
        <end position="100"/>
    </location>
</feature>
<dbReference type="EMBL" id="WBZJ01000001">
    <property type="protein sequence ID" value="KAB3522675.1"/>
    <property type="molecule type" value="Genomic_DNA"/>
</dbReference>
<dbReference type="Proteomes" id="UP000436181">
    <property type="component" value="Unassembled WGS sequence"/>
</dbReference>
<dbReference type="SUPFAM" id="SSF69118">
    <property type="entry name" value="AhpD-like"/>
    <property type="match status" value="1"/>
</dbReference>
<accession>A0ABQ6VE11</accession>
<dbReference type="Gene3D" id="1.20.1290.10">
    <property type="entry name" value="AhpD-like"/>
    <property type="match status" value="1"/>
</dbReference>
<dbReference type="InterPro" id="IPR004675">
    <property type="entry name" value="AhpD_core"/>
</dbReference>
<reference evidence="2 3" key="1">
    <citation type="submission" date="2019-10" db="EMBL/GenBank/DDBJ databases">
        <title>Corynebacterium sp novel species isolated from the respiratory tract of Marmot.</title>
        <authorList>
            <person name="Zhang G."/>
        </authorList>
    </citation>
    <scope>NUCLEOTIDE SEQUENCE [LARGE SCALE GENOMIC DNA]</scope>
    <source>
        <strain evidence="2 3">336</strain>
    </source>
</reference>
<keyword evidence="3" id="KW-1185">Reference proteome</keyword>
<gene>
    <name evidence="2" type="ORF">F8377_00340</name>
</gene>
<comment type="caution">
    <text evidence="2">The sequence shown here is derived from an EMBL/GenBank/DDBJ whole genome shotgun (WGS) entry which is preliminary data.</text>
</comment>
<sequence length="163" mass="17061">MSPTDRPYLDKSQPATYKAMVGVTKEVGKASKAAGIDRALSELINIRVSQINGCVACLSVHVPAARRAGVSPLKLDLLPAWRDAEVFTERERACLTVAEALTVPSAGSGTLSGPALDSALADAAQVLNDDELAAAQWTAIAINAFNRISIASGHPPYTANYGE</sequence>
<evidence type="ECO:0000313" key="2">
    <source>
        <dbReference type="EMBL" id="KAB3522675.1"/>
    </source>
</evidence>
<dbReference type="RefSeq" id="WP_151843598.1">
    <property type="nucleotide sequence ID" value="NZ_WBZJ01000001.1"/>
</dbReference>
<dbReference type="NCBIfam" id="TIGR00778">
    <property type="entry name" value="ahpD_dom"/>
    <property type="match status" value="1"/>
</dbReference>
<organism evidence="2 3">
    <name type="scientific">Corynebacterium zhongnanshanii</name>
    <dbReference type="NCBI Taxonomy" id="2768834"/>
    <lineage>
        <taxon>Bacteria</taxon>
        <taxon>Bacillati</taxon>
        <taxon>Actinomycetota</taxon>
        <taxon>Actinomycetes</taxon>
        <taxon>Mycobacteriales</taxon>
        <taxon>Corynebacteriaceae</taxon>
        <taxon>Corynebacterium</taxon>
    </lineage>
</organism>
<name>A0ABQ6VE11_9CORY</name>
<evidence type="ECO:0000259" key="1">
    <source>
        <dbReference type="Pfam" id="PF02627"/>
    </source>
</evidence>
<dbReference type="InterPro" id="IPR029032">
    <property type="entry name" value="AhpD-like"/>
</dbReference>
<protein>
    <submittedName>
        <fullName evidence="2">Carboxymuconolactone decarboxylase family protein</fullName>
    </submittedName>
</protein>
<evidence type="ECO:0000313" key="3">
    <source>
        <dbReference type="Proteomes" id="UP000436181"/>
    </source>
</evidence>
<dbReference type="InterPro" id="IPR003779">
    <property type="entry name" value="CMD-like"/>
</dbReference>